<sequence>MNFKVEDILSEGFDIYKKQFAVFITAAVVAAIGSILIITAPPLLFGLYIMGRKIIRGEEVEIKDVFKGFDYFAISWVMVIIGGLAIAAGLILLIIPGLILIVLFQYAIPIAIGEKLGAIDSLKKSYRIGRDNFEFSIVLGVILLLINSIGAALGVGGFITYPFTVICLWIATQKLIRENKII</sequence>
<dbReference type="PANTHER" id="PTHR40076">
    <property type="entry name" value="MEMBRANE PROTEIN-RELATED"/>
    <property type="match status" value="1"/>
</dbReference>
<keyword evidence="1" id="KW-1133">Transmembrane helix</keyword>
<dbReference type="EMBL" id="LKCM01000203">
    <property type="protein sequence ID" value="KPQ42805.1"/>
    <property type="molecule type" value="Genomic_DNA"/>
</dbReference>
<feature type="transmembrane region" description="Helical" evidence="1">
    <location>
        <begin position="133"/>
        <end position="153"/>
    </location>
</feature>
<protein>
    <recommendedName>
        <fullName evidence="4">Glycerophosphoryl diester phosphodiesterase membrane domain-containing protein</fullName>
    </recommendedName>
</protein>
<organism evidence="2 3">
    <name type="scientific">Candidatus Methanoperedens nitratireducens</name>
    <dbReference type="NCBI Taxonomy" id="1392998"/>
    <lineage>
        <taxon>Archaea</taxon>
        <taxon>Methanobacteriati</taxon>
        <taxon>Methanobacteriota</taxon>
        <taxon>Stenosarchaea group</taxon>
        <taxon>Methanomicrobia</taxon>
        <taxon>Methanosarcinales</taxon>
        <taxon>ANME-2 cluster</taxon>
        <taxon>Candidatus Methanoperedentaceae</taxon>
        <taxon>Candidatus Methanoperedens</taxon>
    </lineage>
</organism>
<gene>
    <name evidence="2" type="ORF">MPEBLZ_02646</name>
</gene>
<evidence type="ECO:0000256" key="1">
    <source>
        <dbReference type="SAM" id="Phobius"/>
    </source>
</evidence>
<evidence type="ECO:0008006" key="4">
    <source>
        <dbReference type="Google" id="ProtNLM"/>
    </source>
</evidence>
<feature type="transmembrane region" description="Helical" evidence="1">
    <location>
        <begin position="69"/>
        <end position="87"/>
    </location>
</feature>
<dbReference type="AlphaFoldDB" id="A0A0P8AEW5"/>
<accession>A0A0P8AEW5</accession>
<keyword evidence="1" id="KW-0812">Transmembrane</keyword>
<proteinExistence type="predicted"/>
<evidence type="ECO:0000313" key="3">
    <source>
        <dbReference type="Proteomes" id="UP000050360"/>
    </source>
</evidence>
<evidence type="ECO:0000313" key="2">
    <source>
        <dbReference type="EMBL" id="KPQ42805.1"/>
    </source>
</evidence>
<reference evidence="2 3" key="1">
    <citation type="submission" date="2015-09" db="EMBL/GenBank/DDBJ databases">
        <title>A metagenomics-based metabolic model of nitrate-dependent anaerobic oxidation of methane by Methanoperedens-like archaea.</title>
        <authorList>
            <person name="Arshad A."/>
            <person name="Speth D.R."/>
            <person name="De Graaf R.M."/>
            <person name="Op Den Camp H.J."/>
            <person name="Jetten M.S."/>
            <person name="Welte C.U."/>
        </authorList>
    </citation>
    <scope>NUCLEOTIDE SEQUENCE [LARGE SCALE GENOMIC DNA]</scope>
</reference>
<feature type="transmembrane region" description="Helical" evidence="1">
    <location>
        <begin position="20"/>
        <end position="48"/>
    </location>
</feature>
<feature type="transmembrane region" description="Helical" evidence="1">
    <location>
        <begin position="93"/>
        <end position="112"/>
    </location>
</feature>
<name>A0A0P8AEW5_9EURY</name>
<dbReference type="InterPro" id="IPR010380">
    <property type="entry name" value="DUF975"/>
</dbReference>
<keyword evidence="1" id="KW-0472">Membrane</keyword>
<dbReference type="Proteomes" id="UP000050360">
    <property type="component" value="Unassembled WGS sequence"/>
</dbReference>
<comment type="caution">
    <text evidence="2">The sequence shown here is derived from an EMBL/GenBank/DDBJ whole genome shotgun (WGS) entry which is preliminary data.</text>
</comment>
<dbReference type="PANTHER" id="PTHR40076:SF1">
    <property type="entry name" value="MEMBRANE PROTEIN"/>
    <property type="match status" value="1"/>
</dbReference>